<evidence type="ECO:0000313" key="2">
    <source>
        <dbReference type="Proteomes" id="UP000499080"/>
    </source>
</evidence>
<sequence>MSAKNHPKQHKINYGFEVHSVTITTNCVPNFMAVSAIDSSGPRRHTHTSIAFYKYRKPFPSKATTGDVQVKSCFGNEIFAETATFSFVLHKDGKPVEIEAVISDQLEIDGIFSPDCLKLFRLNELADVKNEQINPFSSETQNKLPFFQRYLIMSRLI</sequence>
<dbReference type="Proteomes" id="UP000499080">
    <property type="component" value="Unassembled WGS sequence"/>
</dbReference>
<organism evidence="1 2">
    <name type="scientific">Araneus ventricosus</name>
    <name type="common">Orbweaver spider</name>
    <name type="synonym">Epeira ventricosa</name>
    <dbReference type="NCBI Taxonomy" id="182803"/>
    <lineage>
        <taxon>Eukaryota</taxon>
        <taxon>Metazoa</taxon>
        <taxon>Ecdysozoa</taxon>
        <taxon>Arthropoda</taxon>
        <taxon>Chelicerata</taxon>
        <taxon>Arachnida</taxon>
        <taxon>Araneae</taxon>
        <taxon>Araneomorphae</taxon>
        <taxon>Entelegynae</taxon>
        <taxon>Araneoidea</taxon>
        <taxon>Araneidae</taxon>
        <taxon>Araneus</taxon>
    </lineage>
</organism>
<comment type="caution">
    <text evidence="1">The sequence shown here is derived from an EMBL/GenBank/DDBJ whole genome shotgun (WGS) entry which is preliminary data.</text>
</comment>
<gene>
    <name evidence="1" type="ORF">AVEN_142292_1</name>
</gene>
<protein>
    <submittedName>
        <fullName evidence="1">Uncharacterized protein</fullName>
    </submittedName>
</protein>
<reference evidence="1 2" key="1">
    <citation type="journal article" date="2019" name="Sci. Rep.">
        <title>Orb-weaving spider Araneus ventricosus genome elucidates the spidroin gene catalogue.</title>
        <authorList>
            <person name="Kono N."/>
            <person name="Nakamura H."/>
            <person name="Ohtoshi R."/>
            <person name="Moran D.A.P."/>
            <person name="Shinohara A."/>
            <person name="Yoshida Y."/>
            <person name="Fujiwara M."/>
            <person name="Mori M."/>
            <person name="Tomita M."/>
            <person name="Arakawa K."/>
        </authorList>
    </citation>
    <scope>NUCLEOTIDE SEQUENCE [LARGE SCALE GENOMIC DNA]</scope>
</reference>
<evidence type="ECO:0000313" key="1">
    <source>
        <dbReference type="EMBL" id="GBN32455.1"/>
    </source>
</evidence>
<dbReference type="AlphaFoldDB" id="A0A4Y2MZG1"/>
<accession>A0A4Y2MZG1</accession>
<name>A0A4Y2MZG1_ARAVE</name>
<dbReference type="EMBL" id="BGPR01008240">
    <property type="protein sequence ID" value="GBN32455.1"/>
    <property type="molecule type" value="Genomic_DNA"/>
</dbReference>
<keyword evidence="2" id="KW-1185">Reference proteome</keyword>
<proteinExistence type="predicted"/>